<keyword evidence="3" id="KW-0233">DNA recombination</keyword>
<evidence type="ECO:0000256" key="1">
    <source>
        <dbReference type="ARBA" id="ARBA00008857"/>
    </source>
</evidence>
<sequence length="411" mass="47913">MRKLRNTKVTVRLRKAEHRDEWFVYLESYPVEDSNKEKPQRIREYLNRSVKTVVFDKNRVARTGEKVSYKPKRDENGIIVCKSNTDQETMIFADNVRKIRQKEYDNIVLLGEDEREKLKQKEYSQQNFIQYFERLTRKRHKSDSKSIQTNWYITAKFLKMFRGDFVSFSEIDNKFSEDFKHFLLSAPYIKGRKGTLSHNTASTYFSIFKAALKQAFTEGIITTDLSAKIKGIPSKEVRREYLTMVELNNLASTPCENEILRRASLFSALTGLRLSDIQKLRWKEISIENGQAKLNFTQKKTKGVEYMPISEQALQLCGEEKSPDALVFEGLPDSSWISRPLRKWLQKSGIQKHITFHCFRHTFATLQLANGTDIYTVSKMLGHTNVNTTQVYAKVIDEKKNKAAEAIKIKL</sequence>
<dbReference type="SUPFAM" id="SSF56349">
    <property type="entry name" value="DNA breaking-rejoining enzymes"/>
    <property type="match status" value="1"/>
</dbReference>
<dbReference type="AlphaFoldDB" id="A0A0B7HNN7"/>
<evidence type="ECO:0000259" key="4">
    <source>
        <dbReference type="PROSITE" id="PS51898"/>
    </source>
</evidence>
<dbReference type="PANTHER" id="PTHR30349:SF64">
    <property type="entry name" value="PROPHAGE INTEGRASE INTD-RELATED"/>
    <property type="match status" value="1"/>
</dbReference>
<evidence type="ECO:0000256" key="3">
    <source>
        <dbReference type="ARBA" id="ARBA00023172"/>
    </source>
</evidence>
<dbReference type="InterPro" id="IPR050090">
    <property type="entry name" value="Tyrosine_recombinase_XerCD"/>
</dbReference>
<proteinExistence type="inferred from homology"/>
<dbReference type="OrthoDB" id="9806835at2"/>
<dbReference type="EMBL" id="CDOG01000044">
    <property type="protein sequence ID" value="CEN40905.1"/>
    <property type="molecule type" value="Genomic_DNA"/>
</dbReference>
<dbReference type="InterPro" id="IPR025269">
    <property type="entry name" value="SAM-like_dom"/>
</dbReference>
<dbReference type="GO" id="GO:0003677">
    <property type="term" value="F:DNA binding"/>
    <property type="evidence" value="ECO:0007669"/>
    <property type="project" value="UniProtKB-KW"/>
</dbReference>
<protein>
    <submittedName>
        <fullName evidence="5">Site-specific recombinase, phage integrase family</fullName>
    </submittedName>
</protein>
<dbReference type="GO" id="GO:0006310">
    <property type="term" value="P:DNA recombination"/>
    <property type="evidence" value="ECO:0007669"/>
    <property type="project" value="UniProtKB-KW"/>
</dbReference>
<feature type="domain" description="Tyr recombinase" evidence="4">
    <location>
        <begin position="237"/>
        <end position="406"/>
    </location>
</feature>
<evidence type="ECO:0000313" key="6">
    <source>
        <dbReference type="Proteomes" id="UP000038083"/>
    </source>
</evidence>
<dbReference type="PANTHER" id="PTHR30349">
    <property type="entry name" value="PHAGE INTEGRASE-RELATED"/>
    <property type="match status" value="1"/>
</dbReference>
<dbReference type="CDD" id="cd01185">
    <property type="entry name" value="INTN1_C_like"/>
    <property type="match status" value="1"/>
</dbReference>
<name>A0A0B7HNN7_9FLAO</name>
<evidence type="ECO:0000256" key="2">
    <source>
        <dbReference type="ARBA" id="ARBA00023125"/>
    </source>
</evidence>
<evidence type="ECO:0000313" key="5">
    <source>
        <dbReference type="EMBL" id="CEN40905.1"/>
    </source>
</evidence>
<dbReference type="Gene3D" id="1.10.150.130">
    <property type="match status" value="1"/>
</dbReference>
<dbReference type="InterPro" id="IPR002104">
    <property type="entry name" value="Integrase_catalytic"/>
</dbReference>
<dbReference type="Gene3D" id="1.10.443.10">
    <property type="entry name" value="Intergrase catalytic core"/>
    <property type="match status" value="1"/>
</dbReference>
<keyword evidence="2" id="KW-0238">DNA-binding</keyword>
<gene>
    <name evidence="5" type="ORF">CCYN74_490007</name>
</gene>
<organism evidence="5 6">
    <name type="scientific">Capnocytophaga cynodegmi</name>
    <dbReference type="NCBI Taxonomy" id="28189"/>
    <lineage>
        <taxon>Bacteria</taxon>
        <taxon>Pseudomonadati</taxon>
        <taxon>Bacteroidota</taxon>
        <taxon>Flavobacteriia</taxon>
        <taxon>Flavobacteriales</taxon>
        <taxon>Flavobacteriaceae</taxon>
        <taxon>Capnocytophaga</taxon>
    </lineage>
</organism>
<dbReference type="GO" id="GO:0015074">
    <property type="term" value="P:DNA integration"/>
    <property type="evidence" value="ECO:0007669"/>
    <property type="project" value="InterPro"/>
</dbReference>
<dbReference type="Proteomes" id="UP000038083">
    <property type="component" value="Unassembled WGS sequence"/>
</dbReference>
<comment type="similarity">
    <text evidence="1">Belongs to the 'phage' integrase family.</text>
</comment>
<dbReference type="PROSITE" id="PS51898">
    <property type="entry name" value="TYR_RECOMBINASE"/>
    <property type="match status" value="1"/>
</dbReference>
<accession>A0A0B7HNN7</accession>
<dbReference type="RefSeq" id="WP_018279480.1">
    <property type="nucleotide sequence ID" value="NZ_CDOF01000027.1"/>
</dbReference>
<dbReference type="InterPro" id="IPR013762">
    <property type="entry name" value="Integrase-like_cat_sf"/>
</dbReference>
<dbReference type="InterPro" id="IPR010998">
    <property type="entry name" value="Integrase_recombinase_N"/>
</dbReference>
<dbReference type="InterPro" id="IPR011010">
    <property type="entry name" value="DNA_brk_join_enz"/>
</dbReference>
<reference evidence="5 6" key="1">
    <citation type="submission" date="2015-01" db="EMBL/GenBank/DDBJ databases">
        <authorList>
            <person name="MANFREDI Pablo"/>
        </authorList>
    </citation>
    <scope>NUCLEOTIDE SEQUENCE [LARGE SCALE GENOMIC DNA]</scope>
    <source>
        <strain evidence="5 6">Ccy74</strain>
    </source>
</reference>
<dbReference type="Pfam" id="PF00589">
    <property type="entry name" value="Phage_integrase"/>
    <property type="match status" value="1"/>
</dbReference>
<dbReference type="Pfam" id="PF13102">
    <property type="entry name" value="Phage_int_SAM_5"/>
    <property type="match status" value="1"/>
</dbReference>